<organism evidence="2">
    <name type="scientific">Desulfobacca acetoxidans</name>
    <dbReference type="NCBI Taxonomy" id="60893"/>
    <lineage>
        <taxon>Bacteria</taxon>
        <taxon>Pseudomonadati</taxon>
        <taxon>Thermodesulfobacteriota</taxon>
        <taxon>Desulfobaccia</taxon>
        <taxon>Desulfobaccales</taxon>
        <taxon>Desulfobaccaceae</taxon>
        <taxon>Desulfobacca</taxon>
    </lineage>
</organism>
<proteinExistence type="predicted"/>
<protein>
    <submittedName>
        <fullName evidence="2">Uncharacterized protein</fullName>
    </submittedName>
</protein>
<name>A0A7V6A0M0_9BACT</name>
<dbReference type="AlphaFoldDB" id="A0A7V6A0M0"/>
<keyword evidence="1" id="KW-1133">Transmembrane helix</keyword>
<dbReference type="EMBL" id="DTGR01000002">
    <property type="protein sequence ID" value="HHS28082.1"/>
    <property type="molecule type" value="Genomic_DNA"/>
</dbReference>
<keyword evidence="1" id="KW-0472">Membrane</keyword>
<feature type="transmembrane region" description="Helical" evidence="1">
    <location>
        <begin position="6"/>
        <end position="29"/>
    </location>
</feature>
<evidence type="ECO:0000256" key="1">
    <source>
        <dbReference type="SAM" id="Phobius"/>
    </source>
</evidence>
<reference evidence="2" key="1">
    <citation type="journal article" date="2020" name="mSystems">
        <title>Genome- and Community-Level Interaction Insights into Carbon Utilization and Element Cycling Functions of Hydrothermarchaeota in Hydrothermal Sediment.</title>
        <authorList>
            <person name="Zhou Z."/>
            <person name="Liu Y."/>
            <person name="Xu W."/>
            <person name="Pan J."/>
            <person name="Luo Z.H."/>
            <person name="Li M."/>
        </authorList>
    </citation>
    <scope>NUCLEOTIDE SEQUENCE [LARGE SCALE GENOMIC DNA]</scope>
    <source>
        <strain evidence="2">SpSt-767</strain>
    </source>
</reference>
<sequence>MQYQDLAEHLGVVMTLLGIFAGLSGFLFWRMLVRMEKKLDQLHDATFRCQTGLAERFVGRGEFRKEKEDLWGAVNAHSHSADGRVVR</sequence>
<comment type="caution">
    <text evidence="2">The sequence shown here is derived from an EMBL/GenBank/DDBJ whole genome shotgun (WGS) entry which is preliminary data.</text>
</comment>
<gene>
    <name evidence="2" type="ORF">ENV52_00055</name>
</gene>
<accession>A0A7V6A0M0</accession>
<keyword evidence="1" id="KW-0812">Transmembrane</keyword>
<evidence type="ECO:0000313" key="2">
    <source>
        <dbReference type="EMBL" id="HHS28082.1"/>
    </source>
</evidence>